<evidence type="ECO:0000256" key="1">
    <source>
        <dbReference type="SAM" id="Phobius"/>
    </source>
</evidence>
<reference evidence="2 3" key="1">
    <citation type="submission" date="2016-04" db="EMBL/GenBank/DDBJ databases">
        <title>A degradative enzymes factory behind the ericoid mycorrhizal symbiosis.</title>
        <authorList>
            <consortium name="DOE Joint Genome Institute"/>
            <person name="Martino E."/>
            <person name="Morin E."/>
            <person name="Grelet G."/>
            <person name="Kuo A."/>
            <person name="Kohler A."/>
            <person name="Daghino S."/>
            <person name="Barry K."/>
            <person name="Choi C."/>
            <person name="Cichocki N."/>
            <person name="Clum A."/>
            <person name="Copeland A."/>
            <person name="Hainaut M."/>
            <person name="Haridas S."/>
            <person name="Labutti K."/>
            <person name="Lindquist E."/>
            <person name="Lipzen A."/>
            <person name="Khouja H.-R."/>
            <person name="Murat C."/>
            <person name="Ohm R."/>
            <person name="Olson A."/>
            <person name="Spatafora J."/>
            <person name="Veneault-Fourrey C."/>
            <person name="Henrissat B."/>
            <person name="Grigoriev I."/>
            <person name="Martin F."/>
            <person name="Perotto S."/>
        </authorList>
    </citation>
    <scope>NUCLEOTIDE SEQUENCE [LARGE SCALE GENOMIC DNA]</scope>
    <source>
        <strain evidence="2 3">F</strain>
    </source>
</reference>
<dbReference type="AlphaFoldDB" id="A0A2J6SDF0"/>
<organism evidence="2 3">
    <name type="scientific">Hyaloscypha variabilis (strain UAMH 11265 / GT02V1 / F)</name>
    <name type="common">Meliniomyces variabilis</name>
    <dbReference type="NCBI Taxonomy" id="1149755"/>
    <lineage>
        <taxon>Eukaryota</taxon>
        <taxon>Fungi</taxon>
        <taxon>Dikarya</taxon>
        <taxon>Ascomycota</taxon>
        <taxon>Pezizomycotina</taxon>
        <taxon>Leotiomycetes</taxon>
        <taxon>Helotiales</taxon>
        <taxon>Hyaloscyphaceae</taxon>
        <taxon>Hyaloscypha</taxon>
        <taxon>Hyaloscypha variabilis</taxon>
    </lineage>
</organism>
<accession>A0A2J6SDF0</accession>
<keyword evidence="1" id="KW-0812">Transmembrane</keyword>
<keyword evidence="1" id="KW-1133">Transmembrane helix</keyword>
<protein>
    <submittedName>
        <fullName evidence="2">Uncharacterized protein</fullName>
    </submittedName>
</protein>
<proteinExistence type="predicted"/>
<keyword evidence="3" id="KW-1185">Reference proteome</keyword>
<name>A0A2J6SDF0_HYAVF</name>
<sequence>MLDFDFELDTQTFHLDIILNPISYLYLLRTKRQYAWKEQVALIVPNSARHSRNVLLNICTT</sequence>
<dbReference type="EMBL" id="KZ613937">
    <property type="protein sequence ID" value="PMD48797.1"/>
    <property type="molecule type" value="Genomic_DNA"/>
</dbReference>
<dbReference type="Proteomes" id="UP000235786">
    <property type="component" value="Unassembled WGS sequence"/>
</dbReference>
<gene>
    <name evidence="2" type="ORF">L207DRAFT_17278</name>
</gene>
<evidence type="ECO:0000313" key="3">
    <source>
        <dbReference type="Proteomes" id="UP000235786"/>
    </source>
</evidence>
<evidence type="ECO:0000313" key="2">
    <source>
        <dbReference type="EMBL" id="PMD48797.1"/>
    </source>
</evidence>
<feature type="transmembrane region" description="Helical" evidence="1">
    <location>
        <begin position="12"/>
        <end position="28"/>
    </location>
</feature>
<keyword evidence="1" id="KW-0472">Membrane</keyword>